<evidence type="ECO:0000313" key="3">
    <source>
        <dbReference type="Proteomes" id="UP001216907"/>
    </source>
</evidence>
<evidence type="ECO:0000313" key="2">
    <source>
        <dbReference type="EMBL" id="MDG3008436.1"/>
    </source>
</evidence>
<feature type="region of interest" description="Disordered" evidence="1">
    <location>
        <begin position="1"/>
        <end position="20"/>
    </location>
</feature>
<protein>
    <submittedName>
        <fullName evidence="2">Uncharacterized protein</fullName>
    </submittedName>
</protein>
<dbReference type="EMBL" id="JARRAG010000007">
    <property type="protein sequence ID" value="MDG3008436.1"/>
    <property type="molecule type" value="Genomic_DNA"/>
</dbReference>
<comment type="caution">
    <text evidence="2">The sequence shown here is derived from an EMBL/GenBank/DDBJ whole genome shotgun (WGS) entry which is preliminary data.</text>
</comment>
<organism evidence="2 3">
    <name type="scientific">Paludisphaera mucosa</name>
    <dbReference type="NCBI Taxonomy" id="3030827"/>
    <lineage>
        <taxon>Bacteria</taxon>
        <taxon>Pseudomonadati</taxon>
        <taxon>Planctomycetota</taxon>
        <taxon>Planctomycetia</taxon>
        <taxon>Isosphaerales</taxon>
        <taxon>Isosphaeraceae</taxon>
        <taxon>Paludisphaera</taxon>
    </lineage>
</organism>
<evidence type="ECO:0000256" key="1">
    <source>
        <dbReference type="SAM" id="MobiDB-lite"/>
    </source>
</evidence>
<feature type="non-terminal residue" evidence="2">
    <location>
        <position position="1"/>
    </location>
</feature>
<proteinExistence type="predicted"/>
<gene>
    <name evidence="2" type="ORF">PZE19_32125</name>
</gene>
<name>A0ABT6FLH6_9BACT</name>
<reference evidence="2 3" key="1">
    <citation type="submission" date="2023-03" db="EMBL/GenBank/DDBJ databases">
        <title>Paludisphaera mucosa sp. nov. a novel planctomycete from northern fen.</title>
        <authorList>
            <person name="Ivanova A."/>
        </authorList>
    </citation>
    <scope>NUCLEOTIDE SEQUENCE [LARGE SCALE GENOMIC DNA]</scope>
    <source>
        <strain evidence="2 3">Pla2</strain>
    </source>
</reference>
<sequence>KDPNGRANRKPSDSKEDRWRSFSIQEVRERDFKLDGFKWLKEESSDDLDELPEPEELTTDAMAEMQAALIDLEQVLKLLEQEAKA</sequence>
<dbReference type="Proteomes" id="UP001216907">
    <property type="component" value="Unassembled WGS sequence"/>
</dbReference>
<accession>A0ABT6FLH6</accession>
<keyword evidence="3" id="KW-1185">Reference proteome</keyword>